<dbReference type="EMBL" id="QKOF01000006">
    <property type="protein sequence ID" value="MBE2900443.1"/>
    <property type="molecule type" value="Genomic_DNA"/>
</dbReference>
<dbReference type="FunFam" id="1.10.579.10:FF:000002">
    <property type="entry name" value="Deoxyribodipyrimidine photolyase"/>
    <property type="match status" value="1"/>
</dbReference>
<dbReference type="PROSITE" id="PS01084">
    <property type="entry name" value="DNA_PHOTOLYASES_2_2"/>
    <property type="match status" value="1"/>
</dbReference>
<dbReference type="PANTHER" id="PTHR10211">
    <property type="entry name" value="DEOXYRIBODIPYRIMIDINE PHOTOLYASE"/>
    <property type="match status" value="1"/>
</dbReference>
<sequence>MIHAERIRSLNSEGPDPGGSYVVYWMQASVRSHWNHALEYAIETANSLRKPLLVVFGLTDDFPNANSRHYRFLLEGLRDVRRDLRERGIQLVVERGSPPSVLLKYADDAVAAVTDRGYLDIQKEWVDEAAGALHIPLTQVESNVIVPVEVASDKEEYSAGTFRPKIKRQLKRFMVPLRMRTLHVDSLDLEPGPEFEDVVRGFRTRDELDPSIFRGGTSRALAIFDEFLREKLECFERYRNDPVKNCLSNMSPYLHFGHISPLYLALRASEAGRCPEFLEELIVRRELSMNFVHYSDSYSSISCLPEWAHRTLMDHVADPRDYEYSLRELESASTHDPYWNAAQKEMVITGKMHGYMRMYWGKKILEWTDHPARAYDIALYLNDRYEIDGRDPNGFAGVAWCFGKHDRAWAEREIFGKVRYMNDRGLKRKFRIDDYVDRIRGLADEVE</sequence>
<evidence type="ECO:0000256" key="5">
    <source>
        <dbReference type="ARBA" id="ARBA00022630"/>
    </source>
</evidence>
<dbReference type="SUPFAM" id="SSF52425">
    <property type="entry name" value="Cryptochrome/photolyase, N-terminal domain"/>
    <property type="match status" value="1"/>
</dbReference>
<dbReference type="InterPro" id="IPR052219">
    <property type="entry name" value="Photolyase_Class-2"/>
</dbReference>
<dbReference type="RefSeq" id="WP_192962166.1">
    <property type="nucleotide sequence ID" value="NZ_QKOF01000006.1"/>
</dbReference>
<evidence type="ECO:0000256" key="11">
    <source>
        <dbReference type="ARBA" id="ARBA00023239"/>
    </source>
</evidence>
<dbReference type="Gene3D" id="3.40.50.620">
    <property type="entry name" value="HUPs"/>
    <property type="match status" value="1"/>
</dbReference>
<feature type="domain" description="Photolyase/cryptochrome alpha/beta" evidence="15">
    <location>
        <begin position="20"/>
        <end position="148"/>
    </location>
</feature>
<dbReference type="NCBIfam" id="TIGR00591">
    <property type="entry name" value="phr2"/>
    <property type="match status" value="1"/>
</dbReference>
<keyword evidence="8" id="KW-0157">Chromophore</keyword>
<dbReference type="EC" id="4.1.99.3" evidence="3"/>
<evidence type="ECO:0000313" key="16">
    <source>
        <dbReference type="EMBL" id="MBE2900443.1"/>
    </source>
</evidence>
<keyword evidence="10" id="KW-0234">DNA repair</keyword>
<dbReference type="Gene3D" id="1.10.579.10">
    <property type="entry name" value="DNA Cyclobutane Dipyrimidine Photolyase, subunit A, domain 3"/>
    <property type="match status" value="1"/>
</dbReference>
<proteinExistence type="inferred from homology"/>
<dbReference type="GO" id="GO:0000719">
    <property type="term" value="P:photoreactive repair"/>
    <property type="evidence" value="ECO:0007669"/>
    <property type="project" value="TreeGrafter"/>
</dbReference>
<organism evidence="16 17">
    <name type="scientific">Methanothermobacter thermautotrophicus</name>
    <name type="common">Methanobacterium thermoformicicum</name>
    <dbReference type="NCBI Taxonomy" id="145262"/>
    <lineage>
        <taxon>Archaea</taxon>
        <taxon>Methanobacteriati</taxon>
        <taxon>Methanobacteriota</taxon>
        <taxon>Methanomada group</taxon>
        <taxon>Methanobacteria</taxon>
        <taxon>Methanobacteriales</taxon>
        <taxon>Methanobacteriaceae</taxon>
        <taxon>Methanothermobacter</taxon>
    </lineage>
</organism>
<gene>
    <name evidence="16" type="ORF">DNK57_06510</name>
</gene>
<dbReference type="AlphaFoldDB" id="A0A842YR94"/>
<evidence type="ECO:0000256" key="14">
    <source>
        <dbReference type="ARBA" id="ARBA00053026"/>
    </source>
</evidence>
<dbReference type="InterPro" id="IPR014729">
    <property type="entry name" value="Rossmann-like_a/b/a_fold"/>
</dbReference>
<dbReference type="OrthoDB" id="11721at2157"/>
<dbReference type="PROSITE" id="PS01083">
    <property type="entry name" value="DNA_PHOTOLYASES_2_1"/>
    <property type="match status" value="1"/>
</dbReference>
<dbReference type="InterPro" id="IPR008148">
    <property type="entry name" value="DNA_photolyase_2"/>
</dbReference>
<comment type="similarity">
    <text evidence="2">Belongs to the DNA photolyase class-2 family.</text>
</comment>
<keyword evidence="7" id="KW-0274">FAD</keyword>
<evidence type="ECO:0000256" key="2">
    <source>
        <dbReference type="ARBA" id="ARBA00006409"/>
    </source>
</evidence>
<evidence type="ECO:0000256" key="1">
    <source>
        <dbReference type="ARBA" id="ARBA00001974"/>
    </source>
</evidence>
<keyword evidence="9" id="KW-0238">DNA-binding</keyword>
<dbReference type="PANTHER" id="PTHR10211:SF0">
    <property type="entry name" value="DEOXYRIBODIPYRIMIDINE PHOTO-LYASE"/>
    <property type="match status" value="1"/>
</dbReference>
<evidence type="ECO:0000256" key="4">
    <source>
        <dbReference type="ARBA" id="ARBA00014046"/>
    </source>
</evidence>
<dbReference type="GO" id="GO:0003904">
    <property type="term" value="F:deoxyribodipyrimidine photo-lyase activity"/>
    <property type="evidence" value="ECO:0007669"/>
    <property type="project" value="UniProtKB-EC"/>
</dbReference>
<dbReference type="Gene3D" id="1.25.40.80">
    <property type="match status" value="1"/>
</dbReference>
<evidence type="ECO:0000256" key="8">
    <source>
        <dbReference type="ARBA" id="ARBA00022991"/>
    </source>
</evidence>
<dbReference type="PROSITE" id="PS51645">
    <property type="entry name" value="PHR_CRY_ALPHA_BETA"/>
    <property type="match status" value="1"/>
</dbReference>
<dbReference type="InterPro" id="IPR036134">
    <property type="entry name" value="Crypto/Photolyase_FAD-like_sf"/>
</dbReference>
<dbReference type="Proteomes" id="UP000646659">
    <property type="component" value="Unassembled WGS sequence"/>
</dbReference>
<evidence type="ECO:0000256" key="12">
    <source>
        <dbReference type="ARBA" id="ARBA00031671"/>
    </source>
</evidence>
<reference evidence="16" key="1">
    <citation type="submission" date="2018-06" db="EMBL/GenBank/DDBJ databases">
        <title>Draft genome sequence of Methanothermobacter thermautotrophicus Strain WHS, a thermophilic, hydrogenotrophic methanogen isolated from Washburn Hot Springs in Yellowstone National Park, USA.</title>
        <authorList>
            <person name="Mckay L.J."/>
            <person name="Klingelsmith K."/>
            <person name="Inskeep W.P."/>
            <person name="Fields M.W."/>
        </authorList>
    </citation>
    <scope>NUCLEOTIDE SEQUENCE</scope>
    <source>
        <strain evidence="16">WHS</strain>
    </source>
</reference>
<dbReference type="SUPFAM" id="SSF48173">
    <property type="entry name" value="Cryptochrome/photolyase FAD-binding domain"/>
    <property type="match status" value="1"/>
</dbReference>
<comment type="caution">
    <text evidence="16">The sequence shown here is derived from an EMBL/GenBank/DDBJ whole genome shotgun (WGS) entry which is preliminary data.</text>
</comment>
<accession>A0A842YR94</accession>
<protein>
    <recommendedName>
        <fullName evidence="4">Deoxyribodipyrimidine photo-lyase</fullName>
        <ecNumber evidence="3">4.1.99.3</ecNumber>
    </recommendedName>
    <alternativeName>
        <fullName evidence="12">DNA photolyase</fullName>
    </alternativeName>
</protein>
<dbReference type="InterPro" id="IPR032673">
    <property type="entry name" value="DNA_photolyase_2_CS"/>
</dbReference>
<comment type="cofactor">
    <cofactor evidence="14">
        <name>coenzyme F420-(gamma-Glu)n</name>
        <dbReference type="ChEBI" id="CHEBI:133980"/>
    </cofactor>
</comment>
<evidence type="ECO:0000256" key="6">
    <source>
        <dbReference type="ARBA" id="ARBA00022763"/>
    </source>
</evidence>
<evidence type="ECO:0000256" key="7">
    <source>
        <dbReference type="ARBA" id="ARBA00022827"/>
    </source>
</evidence>
<evidence type="ECO:0000259" key="15">
    <source>
        <dbReference type="PROSITE" id="PS51645"/>
    </source>
</evidence>
<keyword evidence="6" id="KW-0227">DNA damage</keyword>
<comment type="catalytic activity">
    <reaction evidence="13">
        <text>cyclobutadipyrimidine (in DNA) = 2 pyrimidine residues (in DNA).</text>
        <dbReference type="EC" id="4.1.99.3"/>
    </reaction>
</comment>
<evidence type="ECO:0000256" key="3">
    <source>
        <dbReference type="ARBA" id="ARBA00013149"/>
    </source>
</evidence>
<evidence type="ECO:0000313" key="17">
    <source>
        <dbReference type="Proteomes" id="UP000646659"/>
    </source>
</evidence>
<comment type="cofactor">
    <cofactor evidence="1">
        <name>FAD</name>
        <dbReference type="ChEBI" id="CHEBI:57692"/>
    </cofactor>
</comment>
<dbReference type="Pfam" id="PF00875">
    <property type="entry name" value="DNA_photolyase"/>
    <property type="match status" value="1"/>
</dbReference>
<keyword evidence="11 16" id="KW-0456">Lyase</keyword>
<name>A0A842YR94_METTF</name>
<dbReference type="InterPro" id="IPR006050">
    <property type="entry name" value="DNA_photolyase_N"/>
</dbReference>
<evidence type="ECO:0000256" key="10">
    <source>
        <dbReference type="ARBA" id="ARBA00023204"/>
    </source>
</evidence>
<dbReference type="GO" id="GO:0003677">
    <property type="term" value="F:DNA binding"/>
    <property type="evidence" value="ECO:0007669"/>
    <property type="project" value="UniProtKB-KW"/>
</dbReference>
<dbReference type="InterPro" id="IPR036155">
    <property type="entry name" value="Crypto/Photolyase_N_sf"/>
</dbReference>
<keyword evidence="5" id="KW-0285">Flavoprotein</keyword>
<evidence type="ECO:0000256" key="13">
    <source>
        <dbReference type="ARBA" id="ARBA00033999"/>
    </source>
</evidence>
<evidence type="ECO:0000256" key="9">
    <source>
        <dbReference type="ARBA" id="ARBA00023125"/>
    </source>
</evidence>